<name>A0A4Q4LZT7_9PLEO</name>
<dbReference type="AlphaFoldDB" id="A0A4Q4LZT7"/>
<proteinExistence type="predicted"/>
<dbReference type="SMART" id="SM00355">
    <property type="entry name" value="ZnF_C2H2"/>
    <property type="match status" value="2"/>
</dbReference>
<keyword evidence="1" id="KW-0479">Metal-binding</keyword>
<feature type="domain" description="C2H2-type" evidence="2">
    <location>
        <begin position="139"/>
        <end position="164"/>
    </location>
</feature>
<feature type="domain" description="C2H2-type" evidence="2">
    <location>
        <begin position="111"/>
        <end position="136"/>
    </location>
</feature>
<dbReference type="InterPro" id="IPR036236">
    <property type="entry name" value="Znf_C2H2_sf"/>
</dbReference>
<dbReference type="PROSITE" id="PS50157">
    <property type="entry name" value="ZINC_FINGER_C2H2_2"/>
    <property type="match status" value="2"/>
</dbReference>
<evidence type="ECO:0000313" key="3">
    <source>
        <dbReference type="EMBL" id="RYN27488.1"/>
    </source>
</evidence>
<evidence type="ECO:0000256" key="1">
    <source>
        <dbReference type="PROSITE-ProRule" id="PRU00042"/>
    </source>
</evidence>
<evidence type="ECO:0000313" key="4">
    <source>
        <dbReference type="Proteomes" id="UP000292402"/>
    </source>
</evidence>
<dbReference type="Gene3D" id="3.30.160.60">
    <property type="entry name" value="Classic Zinc Finger"/>
    <property type="match status" value="2"/>
</dbReference>
<dbReference type="SUPFAM" id="SSF57667">
    <property type="entry name" value="beta-beta-alpha zinc fingers"/>
    <property type="match status" value="1"/>
</dbReference>
<accession>A0A4Q4LZT7</accession>
<dbReference type="EMBL" id="PDXA01000086">
    <property type="protein sequence ID" value="RYN27488.1"/>
    <property type="molecule type" value="Genomic_DNA"/>
</dbReference>
<dbReference type="Pfam" id="PF00096">
    <property type="entry name" value="zf-C2H2"/>
    <property type="match status" value="2"/>
</dbReference>
<dbReference type="GO" id="GO:0008270">
    <property type="term" value="F:zinc ion binding"/>
    <property type="evidence" value="ECO:0007669"/>
    <property type="project" value="UniProtKB-KW"/>
</dbReference>
<comment type="caution">
    <text evidence="3">The sequence shown here is derived from an EMBL/GenBank/DDBJ whole genome shotgun (WGS) entry which is preliminary data.</text>
</comment>
<gene>
    <name evidence="3" type="ORF">AA0114_g12549</name>
</gene>
<dbReference type="PROSITE" id="PS00028">
    <property type="entry name" value="ZINC_FINGER_C2H2_1"/>
    <property type="match status" value="2"/>
</dbReference>
<keyword evidence="1" id="KW-0862">Zinc</keyword>
<reference evidence="4" key="1">
    <citation type="journal article" date="2019" name="bioRxiv">
        <title>Genomics, evolutionary history and diagnostics of the Alternaria alternata species group including apple and Asian pear pathotypes.</title>
        <authorList>
            <person name="Armitage A.D."/>
            <person name="Cockerton H.M."/>
            <person name="Sreenivasaprasad S."/>
            <person name="Woodhall J.W."/>
            <person name="Lane C.R."/>
            <person name="Harrison R.J."/>
            <person name="Clarkson J.P."/>
        </authorList>
    </citation>
    <scope>NUCLEOTIDE SEQUENCE [LARGE SCALE GENOMIC DNA]</scope>
    <source>
        <strain evidence="4">FERA 1082</strain>
    </source>
</reference>
<evidence type="ECO:0000259" key="2">
    <source>
        <dbReference type="PROSITE" id="PS50157"/>
    </source>
</evidence>
<dbReference type="Proteomes" id="UP000292402">
    <property type="component" value="Unassembled WGS sequence"/>
</dbReference>
<keyword evidence="1" id="KW-0863">Zinc-finger</keyword>
<organism evidence="3 4">
    <name type="scientific">Alternaria tenuissima</name>
    <dbReference type="NCBI Taxonomy" id="119927"/>
    <lineage>
        <taxon>Eukaryota</taxon>
        <taxon>Fungi</taxon>
        <taxon>Dikarya</taxon>
        <taxon>Ascomycota</taxon>
        <taxon>Pezizomycotina</taxon>
        <taxon>Dothideomycetes</taxon>
        <taxon>Pleosporomycetidae</taxon>
        <taxon>Pleosporales</taxon>
        <taxon>Pleosporineae</taxon>
        <taxon>Pleosporaceae</taxon>
        <taxon>Alternaria</taxon>
        <taxon>Alternaria sect. Alternaria</taxon>
        <taxon>Alternaria alternata complex</taxon>
    </lineage>
</organism>
<sequence>MNGSIVNASAWSLAGSPTLVEDAQAVLNGDANYLLGYNEALADVEGPYDIYQGILNAVAPHVMYIPAVPQVSGPNIMPYGAPSQLQPQVPVAPTHPASNNQAQHAAVTAPLQCPHGCTSTFRRREDYRRHMKKHTGPFFPCTYPNCSKMFYRQDKLRDHLAKGH</sequence>
<dbReference type="InterPro" id="IPR013087">
    <property type="entry name" value="Znf_C2H2_type"/>
</dbReference>
<protein>
    <recommendedName>
        <fullName evidence="2">C2H2-type domain-containing protein</fullName>
    </recommendedName>
</protein>